<dbReference type="EMBL" id="CP033433">
    <property type="protein sequence ID" value="AYQ75374.1"/>
    <property type="molecule type" value="Genomic_DNA"/>
</dbReference>
<feature type="region of interest" description="Disordered" evidence="1">
    <location>
        <begin position="1"/>
        <end position="29"/>
    </location>
</feature>
<dbReference type="AlphaFoldDB" id="A0A3G3K4D1"/>
<keyword evidence="3" id="KW-1185">Reference proteome</keyword>
<evidence type="ECO:0000256" key="1">
    <source>
        <dbReference type="SAM" id="MobiDB-lite"/>
    </source>
</evidence>
<accession>A0A3G3K4D1</accession>
<name>A0A3G3K4D1_9BACL</name>
<gene>
    <name evidence="2" type="ORF">EAV92_24215</name>
</gene>
<reference evidence="2 3" key="1">
    <citation type="submission" date="2018-10" db="EMBL/GenBank/DDBJ databases">
        <title>Genome Sequence of Cohnella sp.</title>
        <authorList>
            <person name="Srinivasan S."/>
            <person name="Kim M.K."/>
        </authorList>
    </citation>
    <scope>NUCLEOTIDE SEQUENCE [LARGE SCALE GENOMIC DNA]</scope>
    <source>
        <strain evidence="2 3">18JY8-7</strain>
    </source>
</reference>
<dbReference type="RefSeq" id="WP_123043455.1">
    <property type="nucleotide sequence ID" value="NZ_CP033433.1"/>
</dbReference>
<proteinExistence type="predicted"/>
<evidence type="ECO:0000313" key="2">
    <source>
        <dbReference type="EMBL" id="AYQ75374.1"/>
    </source>
</evidence>
<protein>
    <submittedName>
        <fullName evidence="2">Uncharacterized protein</fullName>
    </submittedName>
</protein>
<dbReference type="KEGG" id="coh:EAV92_24215"/>
<sequence>MKKEKPQPHYFSGDMEATVPTPPDQQDVSPLDMVSEAVEEMVDIVRGDLGLKDGPIPEEEQE</sequence>
<dbReference type="Proteomes" id="UP000269097">
    <property type="component" value="Chromosome"/>
</dbReference>
<organism evidence="2 3">
    <name type="scientific">Cohnella candidum</name>
    <dbReference type="NCBI Taxonomy" id="2674991"/>
    <lineage>
        <taxon>Bacteria</taxon>
        <taxon>Bacillati</taxon>
        <taxon>Bacillota</taxon>
        <taxon>Bacilli</taxon>
        <taxon>Bacillales</taxon>
        <taxon>Paenibacillaceae</taxon>
        <taxon>Cohnella</taxon>
    </lineage>
</organism>
<evidence type="ECO:0000313" key="3">
    <source>
        <dbReference type="Proteomes" id="UP000269097"/>
    </source>
</evidence>